<organism evidence="2 3">
    <name type="scientific">Biomphalaria pfeifferi</name>
    <name type="common">Bloodfluke planorb</name>
    <name type="synonym">Freshwater snail</name>
    <dbReference type="NCBI Taxonomy" id="112525"/>
    <lineage>
        <taxon>Eukaryota</taxon>
        <taxon>Metazoa</taxon>
        <taxon>Spiralia</taxon>
        <taxon>Lophotrochozoa</taxon>
        <taxon>Mollusca</taxon>
        <taxon>Gastropoda</taxon>
        <taxon>Heterobranchia</taxon>
        <taxon>Euthyneura</taxon>
        <taxon>Panpulmonata</taxon>
        <taxon>Hygrophila</taxon>
        <taxon>Lymnaeoidea</taxon>
        <taxon>Planorbidae</taxon>
        <taxon>Biomphalaria</taxon>
    </lineage>
</organism>
<dbReference type="Proteomes" id="UP001233172">
    <property type="component" value="Unassembled WGS sequence"/>
</dbReference>
<reference evidence="2" key="1">
    <citation type="journal article" date="2023" name="PLoS Negl. Trop. Dis.">
        <title>A genome sequence for Biomphalaria pfeifferi, the major vector snail for the human-infecting parasite Schistosoma mansoni.</title>
        <authorList>
            <person name="Bu L."/>
            <person name="Lu L."/>
            <person name="Laidemitt M.R."/>
            <person name="Zhang S.M."/>
            <person name="Mutuku M."/>
            <person name="Mkoji G."/>
            <person name="Steinauer M."/>
            <person name="Loker E.S."/>
        </authorList>
    </citation>
    <scope>NUCLEOTIDE SEQUENCE</scope>
    <source>
        <strain evidence="2">KasaAsao</strain>
    </source>
</reference>
<evidence type="ECO:0000313" key="2">
    <source>
        <dbReference type="EMBL" id="KAK0056011.1"/>
    </source>
</evidence>
<proteinExistence type="predicted"/>
<sequence>MFVCSRDTGAAPLTEISDTRAMLLGGKARRENLCKITRVSESARVKEEHSEEEKKMGQMGRTVSARLRSSQQGASLAKGLKCESVHGDVSEFGLSICIYLGHN</sequence>
<protein>
    <submittedName>
        <fullName evidence="2">Uncharacterized protein</fullName>
    </submittedName>
</protein>
<dbReference type="EMBL" id="JASAOG010000064">
    <property type="protein sequence ID" value="KAK0056011.1"/>
    <property type="molecule type" value="Genomic_DNA"/>
</dbReference>
<gene>
    <name evidence="2" type="ORF">Bpfe_014412</name>
</gene>
<reference evidence="2" key="2">
    <citation type="submission" date="2023-04" db="EMBL/GenBank/DDBJ databases">
        <authorList>
            <person name="Bu L."/>
            <person name="Lu L."/>
            <person name="Laidemitt M.R."/>
            <person name="Zhang S.M."/>
            <person name="Mutuku M."/>
            <person name="Mkoji G."/>
            <person name="Steinauer M."/>
            <person name="Loker E.S."/>
        </authorList>
    </citation>
    <scope>NUCLEOTIDE SEQUENCE</scope>
    <source>
        <strain evidence="2">KasaAsao</strain>
        <tissue evidence="2">Whole Snail</tissue>
    </source>
</reference>
<feature type="compositionally biased region" description="Basic and acidic residues" evidence="1">
    <location>
        <begin position="44"/>
        <end position="56"/>
    </location>
</feature>
<feature type="region of interest" description="Disordered" evidence="1">
    <location>
        <begin position="44"/>
        <end position="68"/>
    </location>
</feature>
<accession>A0AAD8BKK8</accession>
<dbReference type="AlphaFoldDB" id="A0AAD8BKK8"/>
<keyword evidence="3" id="KW-1185">Reference proteome</keyword>
<name>A0AAD8BKK8_BIOPF</name>
<evidence type="ECO:0000256" key="1">
    <source>
        <dbReference type="SAM" id="MobiDB-lite"/>
    </source>
</evidence>
<evidence type="ECO:0000313" key="3">
    <source>
        <dbReference type="Proteomes" id="UP001233172"/>
    </source>
</evidence>
<comment type="caution">
    <text evidence="2">The sequence shown here is derived from an EMBL/GenBank/DDBJ whole genome shotgun (WGS) entry which is preliminary data.</text>
</comment>